<dbReference type="AlphaFoldDB" id="A0A9X1B8D3"/>
<dbReference type="GO" id="GO:0043546">
    <property type="term" value="F:molybdopterin cofactor binding"/>
    <property type="evidence" value="ECO:0007669"/>
    <property type="project" value="InterPro"/>
</dbReference>
<reference evidence="7 8" key="1">
    <citation type="journal article" date="2020" name="Microorganisms">
        <title>Osmotic Adaptation and Compatible Solute Biosynthesis of Phototrophic Bacteria as Revealed from Genome Analyses.</title>
        <authorList>
            <person name="Imhoff J.F."/>
            <person name="Rahn T."/>
            <person name="Kunzel S."/>
            <person name="Keller A."/>
            <person name="Neulinger S.C."/>
        </authorList>
    </citation>
    <scope>NUCLEOTIDE SEQUENCE [LARGE SCALE GENOMIC DNA]</scope>
    <source>
        <strain evidence="7 8">DSM 21303</strain>
    </source>
</reference>
<evidence type="ECO:0000313" key="8">
    <source>
        <dbReference type="Proteomes" id="UP001138802"/>
    </source>
</evidence>
<evidence type="ECO:0000313" key="7">
    <source>
        <dbReference type="EMBL" id="MBK1644779.1"/>
    </source>
</evidence>
<evidence type="ECO:0000256" key="2">
    <source>
        <dbReference type="ARBA" id="ARBA00022723"/>
    </source>
</evidence>
<protein>
    <submittedName>
        <fullName evidence="7">Molybdopterin oxidoreductase</fullName>
    </submittedName>
</protein>
<dbReference type="CDD" id="cd02781">
    <property type="entry name" value="MopB_CT_Acetylene-hydratase"/>
    <property type="match status" value="1"/>
</dbReference>
<dbReference type="Gene3D" id="2.40.40.20">
    <property type="match status" value="1"/>
</dbReference>
<evidence type="ECO:0000259" key="6">
    <source>
        <dbReference type="Pfam" id="PF01568"/>
    </source>
</evidence>
<evidence type="ECO:0000256" key="4">
    <source>
        <dbReference type="ARBA" id="ARBA00023014"/>
    </source>
</evidence>
<dbReference type="PANTHER" id="PTHR43742:SF6">
    <property type="entry name" value="OXIDOREDUCTASE YYAE-RELATED"/>
    <property type="match status" value="1"/>
</dbReference>
<evidence type="ECO:0000256" key="1">
    <source>
        <dbReference type="ARBA" id="ARBA00010312"/>
    </source>
</evidence>
<dbReference type="InterPro" id="IPR037949">
    <property type="entry name" value="MopB_CT_Acetylene-hydratase"/>
</dbReference>
<keyword evidence="3" id="KW-0408">Iron</keyword>
<dbReference type="Proteomes" id="UP001138802">
    <property type="component" value="Unassembled WGS sequence"/>
</dbReference>
<gene>
    <name evidence="7" type="ORF">CKO25_08975</name>
</gene>
<feature type="domain" description="Molybdopterin dinucleotide-binding" evidence="6">
    <location>
        <begin position="579"/>
        <end position="683"/>
    </location>
</feature>
<dbReference type="GO" id="GO:0016491">
    <property type="term" value="F:oxidoreductase activity"/>
    <property type="evidence" value="ECO:0007669"/>
    <property type="project" value="InterPro"/>
</dbReference>
<sequence>MTWKTSTCYECDANCAIQVELDTTGEPVRVTGPDCPRCYAQLDRRNHPDRILHPLKRVGARGSGQFEPVSWDEALDSIATRLNAVKAEHGAPAVAFFAGYTKEARPQLQRLAHAFGSPNYLTESGCCFSATMVAEKVTFGYKIKTTSTVVSPKTRCHLIWSTNPRGSIPPFDTHLLVTRRPGRTLIVVDPRRTPLAEEADVHLAIRPGTDGALALGFHHLIFANGWQDQAFLDEWGNGVAAFRDYVAAFTPARVAAICGVPEADLRRAAELFATTPPAQITLSPTATVQHTNGFQNHRAVILLSAVTGNLDREGGNRFFNDKVTPKPIELFDHCRNHLPPRIGDEVYPIWTRYWPAAQSMLMPDCILEGKPQRIRALLAMGINTAMWPNSKRMEQALGALDFFVATDFFHNPATRMADFVLPAATSLERPALIAYPGCAYQGELRYRRPVVAPKGEARPDGAIFLELGVRLGMGEQFWNGDLEASWAEAAEGIPEEIRQEVYDNPDGVVVYAEAIEDLVEHGYLDADRLYRLRGFRTRTGKVEFDSVELREAGHDGLPIYREPPESPVSTPELARDFPLVLTSGARTKFDTHSQHNYIERMRRAIPNPLVEIHPEDAAPRAIADGDPVMVRSPRGAVRFVAKVTDRIKPGVVHCTHGRNDANVNELTDDRHLDPISGFPPFKSLLCQVERLDEDDRTQVLGQTRARSRVAA</sequence>
<keyword evidence="2" id="KW-0479">Metal-binding</keyword>
<feature type="domain" description="Molybdopterin oxidoreductase" evidence="5">
    <location>
        <begin position="50"/>
        <end position="467"/>
    </location>
</feature>
<dbReference type="Pfam" id="PF01568">
    <property type="entry name" value="Molydop_binding"/>
    <property type="match status" value="1"/>
</dbReference>
<dbReference type="GO" id="GO:0018818">
    <property type="term" value="F:acetylene hydratase activity"/>
    <property type="evidence" value="ECO:0007669"/>
    <property type="project" value="InterPro"/>
</dbReference>
<dbReference type="EMBL" id="NRSD01000007">
    <property type="protein sequence ID" value="MBK1644779.1"/>
    <property type="molecule type" value="Genomic_DNA"/>
</dbReference>
<dbReference type="RefSeq" id="WP_200387585.1">
    <property type="nucleotide sequence ID" value="NZ_NRSD01000007.1"/>
</dbReference>
<dbReference type="InterPro" id="IPR006657">
    <property type="entry name" value="MoPterin_dinucl-bd_dom"/>
</dbReference>
<keyword evidence="8" id="KW-1185">Reference proteome</keyword>
<dbReference type="InterPro" id="IPR006656">
    <property type="entry name" value="Mopterin_OxRdtase"/>
</dbReference>
<dbReference type="GO" id="GO:0046872">
    <property type="term" value="F:metal ion binding"/>
    <property type="evidence" value="ECO:0007669"/>
    <property type="project" value="UniProtKB-KW"/>
</dbReference>
<dbReference type="Pfam" id="PF00384">
    <property type="entry name" value="Molybdopterin"/>
    <property type="match status" value="1"/>
</dbReference>
<dbReference type="SUPFAM" id="SSF50692">
    <property type="entry name" value="ADC-like"/>
    <property type="match status" value="1"/>
</dbReference>
<dbReference type="InterPro" id="IPR009010">
    <property type="entry name" value="Asp_de-COase-like_dom_sf"/>
</dbReference>
<dbReference type="SUPFAM" id="SSF53706">
    <property type="entry name" value="Formate dehydrogenase/DMSO reductase, domains 1-3"/>
    <property type="match status" value="1"/>
</dbReference>
<organism evidence="7 8">
    <name type="scientific">Thiocapsa imhoffii</name>
    <dbReference type="NCBI Taxonomy" id="382777"/>
    <lineage>
        <taxon>Bacteria</taxon>
        <taxon>Pseudomonadati</taxon>
        <taxon>Pseudomonadota</taxon>
        <taxon>Gammaproteobacteria</taxon>
        <taxon>Chromatiales</taxon>
        <taxon>Chromatiaceae</taxon>
        <taxon>Thiocapsa</taxon>
    </lineage>
</organism>
<evidence type="ECO:0000259" key="5">
    <source>
        <dbReference type="Pfam" id="PF00384"/>
    </source>
</evidence>
<comment type="similarity">
    <text evidence="1">Belongs to the prokaryotic molybdopterin-containing oxidoreductase family.</text>
</comment>
<dbReference type="GO" id="GO:0051536">
    <property type="term" value="F:iron-sulfur cluster binding"/>
    <property type="evidence" value="ECO:0007669"/>
    <property type="project" value="UniProtKB-KW"/>
</dbReference>
<dbReference type="Gene3D" id="3.40.228.10">
    <property type="entry name" value="Dimethylsulfoxide Reductase, domain 2"/>
    <property type="match status" value="1"/>
</dbReference>
<dbReference type="Gene3D" id="3.40.50.740">
    <property type="match status" value="1"/>
</dbReference>
<accession>A0A9X1B8D3</accession>
<keyword evidence="4" id="KW-0411">Iron-sulfur</keyword>
<comment type="caution">
    <text evidence="7">The sequence shown here is derived from an EMBL/GenBank/DDBJ whole genome shotgun (WGS) entry which is preliminary data.</text>
</comment>
<evidence type="ECO:0000256" key="3">
    <source>
        <dbReference type="ARBA" id="ARBA00023004"/>
    </source>
</evidence>
<name>A0A9X1B8D3_9GAMM</name>
<proteinExistence type="inferred from homology"/>
<dbReference type="PANTHER" id="PTHR43742">
    <property type="entry name" value="TRIMETHYLAMINE-N-OXIDE REDUCTASE"/>
    <property type="match status" value="1"/>
</dbReference>
<dbReference type="InterPro" id="IPR050612">
    <property type="entry name" value="Prok_Mopterin_Oxidored"/>
</dbReference>